<feature type="transmembrane region" description="Helical" evidence="1">
    <location>
        <begin position="88"/>
        <end position="108"/>
    </location>
</feature>
<feature type="transmembrane region" description="Helical" evidence="1">
    <location>
        <begin position="209"/>
        <end position="227"/>
    </location>
</feature>
<reference evidence="2 3" key="1">
    <citation type="submission" date="2010-03" db="EMBL/GenBank/DDBJ databases">
        <title>The complete genome of Methanohalophilus mahii DSM 5219.</title>
        <authorList>
            <consortium name="US DOE Joint Genome Institute (JGI-PGF)"/>
            <person name="Lucas S."/>
            <person name="Copeland A."/>
            <person name="Lapidus A."/>
            <person name="Glavina del Rio T."/>
            <person name="Dalin E."/>
            <person name="Tice H."/>
            <person name="Bruce D."/>
            <person name="Goodwin L."/>
            <person name="Pitluck S."/>
            <person name="Kyrpides N."/>
            <person name="Mavromatis K."/>
            <person name="Ivanova N."/>
            <person name="Lykidis A."/>
            <person name="Saunders E."/>
            <person name="Brettin T."/>
            <person name="Detter J.C."/>
            <person name="Han C."/>
            <person name="Land M."/>
            <person name="Hauser L."/>
            <person name="Markowitz V."/>
            <person name="Cheng J.-F."/>
            <person name="Hugenholtz P."/>
            <person name="Woyke T."/>
            <person name="Wu D."/>
            <person name="Spring S."/>
            <person name="Schneider S."/>
            <person name="Schroeder M."/>
            <person name="Klenk H.-P."/>
            <person name="Eisen J.A."/>
        </authorList>
    </citation>
    <scope>NUCLEOTIDE SEQUENCE [LARGE SCALE GENOMIC DNA]</scope>
    <source>
        <strain evidence="3">ATCC 35705 / DSM 5219 / SLP</strain>
    </source>
</reference>
<keyword evidence="3" id="KW-1185">Reference proteome</keyword>
<feature type="transmembrane region" description="Helical" evidence="1">
    <location>
        <begin position="239"/>
        <end position="259"/>
    </location>
</feature>
<evidence type="ECO:0000313" key="2">
    <source>
        <dbReference type="EMBL" id="ADE35657.1"/>
    </source>
</evidence>
<accession>D5E906</accession>
<dbReference type="PANTHER" id="PTHR33802">
    <property type="entry name" value="SI:CH211-161H7.5-RELATED"/>
    <property type="match status" value="1"/>
</dbReference>
<proteinExistence type="predicted"/>
<dbReference type="Gene3D" id="1.20.1260.100">
    <property type="entry name" value="TspO/MBR protein"/>
    <property type="match status" value="1"/>
</dbReference>
<keyword evidence="1" id="KW-0472">Membrane</keyword>
<feature type="transmembrane region" description="Helical" evidence="1">
    <location>
        <begin position="114"/>
        <end position="132"/>
    </location>
</feature>
<dbReference type="Proteomes" id="UP000001059">
    <property type="component" value="Chromosome"/>
</dbReference>
<keyword evidence="1" id="KW-1133">Transmembrane helix</keyword>
<keyword evidence="1" id="KW-0812">Transmembrane</keyword>
<evidence type="ECO:0000256" key="1">
    <source>
        <dbReference type="SAM" id="Phobius"/>
    </source>
</evidence>
<sequence precursor="true">MERNQRFTTVKIATAITFSIMVIVNALANILPINGITTGQISDSYPNLFAPAGWAFAIWGLIYLLLAGYTLYQLGVFQGTATSVKTGLLSKIGIIFSISSIANAAWIFAWHYQIIPLSLILIVVILVCLILINQRINREQLSATEKLFIGLPFSVYFGWITVATIANATILLVSWNWQGFGLAEPIWTVIIIVLGFLIGALTMLKNRDIAYGLVIVWAYAAILSKHISPEGFAGQYPVIINTTIICIGLLLLAEGYLLISQKRM</sequence>
<dbReference type="GeneID" id="8982252"/>
<dbReference type="AlphaFoldDB" id="D5E906"/>
<name>D5E906_METMS</name>
<dbReference type="InterPro" id="IPR038330">
    <property type="entry name" value="TspO/MBR-related_sf"/>
</dbReference>
<feature type="transmembrane region" description="Helical" evidence="1">
    <location>
        <begin position="186"/>
        <end position="204"/>
    </location>
</feature>
<dbReference type="EMBL" id="CP001994">
    <property type="protein sequence ID" value="ADE35657.1"/>
    <property type="molecule type" value="Genomic_DNA"/>
</dbReference>
<dbReference type="STRING" id="547558.Mmah_0121"/>
<feature type="transmembrane region" description="Helical" evidence="1">
    <location>
        <begin position="12"/>
        <end position="33"/>
    </location>
</feature>
<organism evidence="2 3">
    <name type="scientific">Methanohalophilus mahii (strain ATCC 35705 / DSM 5219 / SLP)</name>
    <dbReference type="NCBI Taxonomy" id="547558"/>
    <lineage>
        <taxon>Archaea</taxon>
        <taxon>Methanobacteriati</taxon>
        <taxon>Methanobacteriota</taxon>
        <taxon>Stenosarchaea group</taxon>
        <taxon>Methanomicrobia</taxon>
        <taxon>Methanosarcinales</taxon>
        <taxon>Methanosarcinaceae</taxon>
        <taxon>Methanohalophilus</taxon>
    </lineage>
</organism>
<evidence type="ECO:0000313" key="3">
    <source>
        <dbReference type="Proteomes" id="UP000001059"/>
    </source>
</evidence>
<dbReference type="OrthoDB" id="125714at2157"/>
<protein>
    <recommendedName>
        <fullName evidence="4">Lantibiotic ABC transporter permease</fullName>
    </recommendedName>
</protein>
<evidence type="ECO:0008006" key="4">
    <source>
        <dbReference type="Google" id="ProtNLM"/>
    </source>
</evidence>
<dbReference type="RefSeq" id="WP_013036600.1">
    <property type="nucleotide sequence ID" value="NC_014002.1"/>
</dbReference>
<feature type="transmembrane region" description="Helical" evidence="1">
    <location>
        <begin position="153"/>
        <end position="174"/>
    </location>
</feature>
<dbReference type="PANTHER" id="PTHR33802:SF1">
    <property type="entry name" value="XK-RELATED PROTEIN"/>
    <property type="match status" value="1"/>
</dbReference>
<dbReference type="KEGG" id="mmh:Mmah_0121"/>
<dbReference type="HOGENOM" id="CLU_067293_1_0_2"/>
<gene>
    <name evidence="2" type="ordered locus">Mmah_0121</name>
</gene>
<feature type="transmembrane region" description="Helical" evidence="1">
    <location>
        <begin position="53"/>
        <end position="76"/>
    </location>
</feature>